<evidence type="ECO:0000313" key="2">
    <source>
        <dbReference type="Proteomes" id="UP000475862"/>
    </source>
</evidence>
<dbReference type="AlphaFoldDB" id="A0A6G0SYW5"/>
<dbReference type="SMART" id="SM00705">
    <property type="entry name" value="THEG"/>
    <property type="match status" value="2"/>
</dbReference>
<accession>A0A6G0SYW5</accession>
<proteinExistence type="predicted"/>
<dbReference type="EMBL" id="VYZN01000079">
    <property type="protein sequence ID" value="KAE9523519.1"/>
    <property type="molecule type" value="Genomic_DNA"/>
</dbReference>
<organism evidence="1 2">
    <name type="scientific">Aphis glycines</name>
    <name type="common">Soybean aphid</name>
    <dbReference type="NCBI Taxonomy" id="307491"/>
    <lineage>
        <taxon>Eukaryota</taxon>
        <taxon>Metazoa</taxon>
        <taxon>Ecdysozoa</taxon>
        <taxon>Arthropoda</taxon>
        <taxon>Hexapoda</taxon>
        <taxon>Insecta</taxon>
        <taxon>Pterygota</taxon>
        <taxon>Neoptera</taxon>
        <taxon>Paraneoptera</taxon>
        <taxon>Hemiptera</taxon>
        <taxon>Sternorrhyncha</taxon>
        <taxon>Aphidomorpha</taxon>
        <taxon>Aphidoidea</taxon>
        <taxon>Aphididae</taxon>
        <taxon>Aphidini</taxon>
        <taxon>Aphis</taxon>
        <taxon>Aphis</taxon>
    </lineage>
</organism>
<name>A0A6G0SYW5_APHGL</name>
<sequence>MIALKEQFKEVMCGINAEKIDYVALINTDHNTINETTAVVVNVEVIEAKNKNTFRVEDIEFDKNCSSLSRTGSLAKPLKWSCYQSTRLCDLYRELRRPLPWYIRRTKTLGTKTRVIHPPPIFPQAKTGVSSAALKYHATERIKILAKHRPITKTDKYDEQMCFSVKPLALKYKPSLRTEQLAKPRFPQKDSSL</sequence>
<dbReference type="OrthoDB" id="25466at2759"/>
<protein>
    <submittedName>
        <fullName evidence="1">Uncharacterized protein</fullName>
    </submittedName>
</protein>
<gene>
    <name evidence="1" type="ORF">AGLY_016071</name>
</gene>
<dbReference type="InterPro" id="IPR006623">
    <property type="entry name" value="THEG"/>
</dbReference>
<comment type="caution">
    <text evidence="1">The sequence shown here is derived from an EMBL/GenBank/DDBJ whole genome shotgun (WGS) entry which is preliminary data.</text>
</comment>
<evidence type="ECO:0000313" key="1">
    <source>
        <dbReference type="EMBL" id="KAE9523519.1"/>
    </source>
</evidence>
<keyword evidence="2" id="KW-1185">Reference proteome</keyword>
<dbReference type="Proteomes" id="UP000475862">
    <property type="component" value="Unassembled WGS sequence"/>
</dbReference>
<reference evidence="1 2" key="1">
    <citation type="submission" date="2019-08" db="EMBL/GenBank/DDBJ databases">
        <title>The genome of the soybean aphid Biotype 1, its phylome, world population structure and adaptation to the North American continent.</title>
        <authorList>
            <person name="Giordano R."/>
            <person name="Donthu R.K."/>
            <person name="Hernandez A.G."/>
            <person name="Wright C.L."/>
            <person name="Zimin A.V."/>
        </authorList>
    </citation>
    <scope>NUCLEOTIDE SEQUENCE [LARGE SCALE GENOMIC DNA]</scope>
    <source>
        <tissue evidence="1">Whole aphids</tissue>
    </source>
</reference>
<dbReference type="Pfam" id="PF14912">
    <property type="entry name" value="THEG"/>
    <property type="match status" value="1"/>
</dbReference>